<comment type="caution">
    <text evidence="2">The sequence shown here is derived from an EMBL/GenBank/DDBJ whole genome shotgun (WGS) entry which is preliminary data.</text>
</comment>
<reference evidence="2" key="1">
    <citation type="submission" date="2022-08" db="EMBL/GenBank/DDBJ databases">
        <title>A Global Phylogenomic Analysis of the Shiitake Genus Lentinula.</title>
        <authorList>
            <consortium name="DOE Joint Genome Institute"/>
            <person name="Sierra-Patev S."/>
            <person name="Min B."/>
            <person name="Naranjo-Ortiz M."/>
            <person name="Looney B."/>
            <person name="Konkel Z."/>
            <person name="Slot J.C."/>
            <person name="Sakamoto Y."/>
            <person name="Steenwyk J.L."/>
            <person name="Rokas A."/>
            <person name="Carro J."/>
            <person name="Camarero S."/>
            <person name="Ferreira P."/>
            <person name="Molpeceres G."/>
            <person name="Ruiz-Duenas F.J."/>
            <person name="Serrano A."/>
            <person name="Henrissat B."/>
            <person name="Drula E."/>
            <person name="Hughes K.W."/>
            <person name="Mata J.L."/>
            <person name="Ishikawa N.K."/>
            <person name="Vargas-Isla R."/>
            <person name="Ushijima S."/>
            <person name="Smith C.A."/>
            <person name="Ahrendt S."/>
            <person name="Andreopoulos W."/>
            <person name="He G."/>
            <person name="Labutti K."/>
            <person name="Lipzen A."/>
            <person name="Ng V."/>
            <person name="Riley R."/>
            <person name="Sandor L."/>
            <person name="Barry K."/>
            <person name="Martinez A.T."/>
            <person name="Xiao Y."/>
            <person name="Gibbons J.G."/>
            <person name="Terashima K."/>
            <person name="Grigoriev I.V."/>
            <person name="Hibbett D.S."/>
        </authorList>
    </citation>
    <scope>NUCLEOTIDE SEQUENCE</scope>
    <source>
        <strain evidence="2">RHP3577 ss4</strain>
    </source>
</reference>
<sequence>MYLRRVSVFLVLGIFAATCSAIPLIPNADTNLTVDPRSEAIGIRARDAPKVFKITYPTSTGKPAKFDKYTSESAERYVTKIIHQKPALAKLGVTIPQSLRFDNPDHEDLQRELEKFVKFTFDKYPHASLDSLDISQYTQGTWASFEVVDPARWVYKVVAKGTAGESAYRGVYGELEKSDTDKDVFRYQERTVFIFELSLPDLSLLIPFRRYTVAYLF</sequence>
<evidence type="ECO:0008006" key="4">
    <source>
        <dbReference type="Google" id="ProtNLM"/>
    </source>
</evidence>
<feature type="signal peptide" evidence="1">
    <location>
        <begin position="1"/>
        <end position="21"/>
    </location>
</feature>
<evidence type="ECO:0000256" key="1">
    <source>
        <dbReference type="SAM" id="SignalP"/>
    </source>
</evidence>
<gene>
    <name evidence="2" type="ORF">C8R41DRAFT_141136</name>
</gene>
<dbReference type="EMBL" id="JANVFT010000151">
    <property type="protein sequence ID" value="KAJ4463901.1"/>
    <property type="molecule type" value="Genomic_DNA"/>
</dbReference>
<evidence type="ECO:0000313" key="3">
    <source>
        <dbReference type="Proteomes" id="UP001150217"/>
    </source>
</evidence>
<protein>
    <recommendedName>
        <fullName evidence="4">Secreted protein</fullName>
    </recommendedName>
</protein>
<accession>A0ABQ8UWG8</accession>
<keyword evidence="1" id="KW-0732">Signal</keyword>
<feature type="chain" id="PRO_5045907152" description="Secreted protein" evidence="1">
    <location>
        <begin position="22"/>
        <end position="217"/>
    </location>
</feature>
<organism evidence="2 3">
    <name type="scientific">Lentinula lateritia</name>
    <dbReference type="NCBI Taxonomy" id="40482"/>
    <lineage>
        <taxon>Eukaryota</taxon>
        <taxon>Fungi</taxon>
        <taxon>Dikarya</taxon>
        <taxon>Basidiomycota</taxon>
        <taxon>Agaricomycotina</taxon>
        <taxon>Agaricomycetes</taxon>
        <taxon>Agaricomycetidae</taxon>
        <taxon>Agaricales</taxon>
        <taxon>Marasmiineae</taxon>
        <taxon>Omphalotaceae</taxon>
        <taxon>Lentinula</taxon>
    </lineage>
</organism>
<keyword evidence="3" id="KW-1185">Reference proteome</keyword>
<name>A0ABQ8UWG8_9AGAR</name>
<dbReference type="Proteomes" id="UP001150217">
    <property type="component" value="Unassembled WGS sequence"/>
</dbReference>
<proteinExistence type="predicted"/>
<evidence type="ECO:0000313" key="2">
    <source>
        <dbReference type="EMBL" id="KAJ4463901.1"/>
    </source>
</evidence>